<dbReference type="InParanoid" id="A0A420XU20"/>
<feature type="active site" description="Acyl-thioester intermediate" evidence="2">
    <location>
        <position position="209"/>
    </location>
</feature>
<sequence length="232" mass="24673">MRGSTRALTVVGDLLMTAGAVVLLFVVYQLWWTNVAAAQARSSAISDLRSSWASPTAPDYGVPVPSASASAAPSASPTPSPAVRPPKGTPLALIRIPRLGKDWAQPIVEGVDAEQLHEGIGHYVGTALPGGRGNLALAGHRATNGEPFRNLDRMRPGDTVVVITRDTTYTYVVDKPWFLVQPTAVEVIAPVPGKPGAHATERKMTLTTCNPRWASTQRLIVDLTLRSAVKRG</sequence>
<name>A0A420XU20_9ACTN</name>
<proteinExistence type="predicted"/>
<dbReference type="EMBL" id="RBWV01000009">
    <property type="protein sequence ID" value="RKS80343.1"/>
    <property type="molecule type" value="Genomic_DNA"/>
</dbReference>
<dbReference type="InterPro" id="IPR005754">
    <property type="entry name" value="Sortase"/>
</dbReference>
<dbReference type="GO" id="GO:0016787">
    <property type="term" value="F:hydrolase activity"/>
    <property type="evidence" value="ECO:0007669"/>
    <property type="project" value="UniProtKB-KW"/>
</dbReference>
<dbReference type="SUPFAM" id="SSF63817">
    <property type="entry name" value="Sortase"/>
    <property type="match status" value="1"/>
</dbReference>
<dbReference type="InterPro" id="IPR053465">
    <property type="entry name" value="Sortase_Class_E"/>
</dbReference>
<feature type="compositionally biased region" description="Low complexity" evidence="3">
    <location>
        <begin position="64"/>
        <end position="75"/>
    </location>
</feature>
<dbReference type="InterPro" id="IPR042003">
    <property type="entry name" value="Sortase_E"/>
</dbReference>
<dbReference type="NCBIfam" id="TIGR01076">
    <property type="entry name" value="sortase_fam"/>
    <property type="match status" value="1"/>
</dbReference>
<keyword evidence="4" id="KW-0472">Membrane</keyword>
<evidence type="ECO:0000256" key="1">
    <source>
        <dbReference type="ARBA" id="ARBA00022801"/>
    </source>
</evidence>
<evidence type="ECO:0000256" key="2">
    <source>
        <dbReference type="PIRSR" id="PIRSR605754-1"/>
    </source>
</evidence>
<evidence type="ECO:0000313" key="6">
    <source>
        <dbReference type="Proteomes" id="UP000281955"/>
    </source>
</evidence>
<dbReference type="RefSeq" id="WP_121192042.1">
    <property type="nucleotide sequence ID" value="NZ_RBWV01000009.1"/>
</dbReference>
<keyword evidence="1" id="KW-0378">Hydrolase</keyword>
<dbReference type="CDD" id="cd05830">
    <property type="entry name" value="Sortase_E"/>
    <property type="match status" value="1"/>
</dbReference>
<dbReference type="InterPro" id="IPR023365">
    <property type="entry name" value="Sortase_dom-sf"/>
</dbReference>
<accession>A0A420XU20</accession>
<dbReference type="OrthoDB" id="5242879at2"/>
<feature type="region of interest" description="Disordered" evidence="3">
    <location>
        <begin position="64"/>
        <end position="88"/>
    </location>
</feature>
<dbReference type="Gene3D" id="2.40.260.10">
    <property type="entry name" value="Sortase"/>
    <property type="match status" value="1"/>
</dbReference>
<gene>
    <name evidence="5" type="ORF">CLV35_0772</name>
</gene>
<keyword evidence="6" id="KW-1185">Reference proteome</keyword>
<protein>
    <submittedName>
        <fullName evidence="5">Sortase A</fullName>
    </submittedName>
</protein>
<comment type="caution">
    <text evidence="5">The sequence shown here is derived from an EMBL/GenBank/DDBJ whole genome shotgun (WGS) entry which is preliminary data.</text>
</comment>
<dbReference type="AlphaFoldDB" id="A0A420XU20"/>
<evidence type="ECO:0000256" key="4">
    <source>
        <dbReference type="SAM" id="Phobius"/>
    </source>
</evidence>
<keyword evidence="4" id="KW-0812">Transmembrane</keyword>
<keyword evidence="4" id="KW-1133">Transmembrane helix</keyword>
<dbReference type="Pfam" id="PF04203">
    <property type="entry name" value="Sortase"/>
    <property type="match status" value="1"/>
</dbReference>
<evidence type="ECO:0000313" key="5">
    <source>
        <dbReference type="EMBL" id="RKS80343.1"/>
    </source>
</evidence>
<dbReference type="Proteomes" id="UP000281955">
    <property type="component" value="Unassembled WGS sequence"/>
</dbReference>
<evidence type="ECO:0000256" key="3">
    <source>
        <dbReference type="SAM" id="MobiDB-lite"/>
    </source>
</evidence>
<feature type="transmembrane region" description="Helical" evidence="4">
    <location>
        <begin position="7"/>
        <end position="32"/>
    </location>
</feature>
<feature type="compositionally biased region" description="Pro residues" evidence="3">
    <location>
        <begin position="76"/>
        <end position="88"/>
    </location>
</feature>
<dbReference type="NCBIfam" id="NF033747">
    <property type="entry name" value="class_E_sortase"/>
    <property type="match status" value="1"/>
</dbReference>
<feature type="active site" description="Proton donor/acceptor" evidence="2">
    <location>
        <position position="140"/>
    </location>
</feature>
<organism evidence="5 6">
    <name type="scientific">Motilibacter peucedani</name>
    <dbReference type="NCBI Taxonomy" id="598650"/>
    <lineage>
        <taxon>Bacteria</taxon>
        <taxon>Bacillati</taxon>
        <taxon>Actinomycetota</taxon>
        <taxon>Actinomycetes</taxon>
        <taxon>Motilibacterales</taxon>
        <taxon>Motilibacteraceae</taxon>
        <taxon>Motilibacter</taxon>
    </lineage>
</organism>
<reference evidence="5 6" key="1">
    <citation type="submission" date="2018-10" db="EMBL/GenBank/DDBJ databases">
        <title>Genomic Encyclopedia of Archaeal and Bacterial Type Strains, Phase II (KMG-II): from individual species to whole genera.</title>
        <authorList>
            <person name="Goeker M."/>
        </authorList>
    </citation>
    <scope>NUCLEOTIDE SEQUENCE [LARGE SCALE GENOMIC DNA]</scope>
    <source>
        <strain evidence="5 6">RP-AC37</strain>
    </source>
</reference>